<comment type="cofactor">
    <cofactor evidence="8">
        <name>Zn(2+)</name>
        <dbReference type="ChEBI" id="CHEBI:29105"/>
    </cofactor>
    <text evidence="8">Binds 1 zinc ion per subunit.</text>
</comment>
<keyword evidence="4 8" id="KW-0862">Zinc</keyword>
<dbReference type="EMBL" id="FNVT01000015">
    <property type="protein sequence ID" value="SEH00245.1"/>
    <property type="molecule type" value="Genomic_DNA"/>
</dbReference>
<evidence type="ECO:0000256" key="3">
    <source>
        <dbReference type="ARBA" id="ARBA00022723"/>
    </source>
</evidence>
<evidence type="ECO:0000256" key="2">
    <source>
        <dbReference type="ARBA" id="ARBA00012925"/>
    </source>
</evidence>
<dbReference type="GO" id="GO:0004089">
    <property type="term" value="F:carbonate dehydratase activity"/>
    <property type="evidence" value="ECO:0007669"/>
    <property type="project" value="UniProtKB-UniRule"/>
</dbReference>
<dbReference type="SMART" id="SM00947">
    <property type="entry name" value="Pro_CA"/>
    <property type="match status" value="1"/>
</dbReference>
<sequence>MEFHDLVAHARAHSTTPDPGRARLADGQRPLAMFVTCSDSRVIPTQITHTRPGQLFELRTAGNVIPSRPGTPSGELATIEYAVNVLAVRDIILCGHSHCGAVAAMTDGHDPVRLPNAGRWLAEAPRRVPYRIAGEDGGHPQRGAERRHLVAQFAALTALPVVRERLDRAELRLHCWYYEIDTGRVQAAQRGEGVEFSFGEL</sequence>
<dbReference type="PANTHER" id="PTHR11002:SF76">
    <property type="entry name" value="CARBONIC ANHYDRASE"/>
    <property type="match status" value="1"/>
</dbReference>
<dbReference type="InterPro" id="IPR036874">
    <property type="entry name" value="Carbonic_anhydrase_sf"/>
</dbReference>
<evidence type="ECO:0000256" key="9">
    <source>
        <dbReference type="RuleBase" id="RU003956"/>
    </source>
</evidence>
<feature type="binding site" evidence="8">
    <location>
        <position position="99"/>
    </location>
    <ligand>
        <name>Zn(2+)</name>
        <dbReference type="ChEBI" id="CHEBI:29105"/>
    </ligand>
</feature>
<feature type="binding site" evidence="8">
    <location>
        <position position="37"/>
    </location>
    <ligand>
        <name>Zn(2+)</name>
        <dbReference type="ChEBI" id="CHEBI:29105"/>
    </ligand>
</feature>
<feature type="region of interest" description="Disordered" evidence="10">
    <location>
        <begin position="1"/>
        <end position="24"/>
    </location>
</feature>
<dbReference type="PROSITE" id="PS00705">
    <property type="entry name" value="PROK_CO2_ANHYDRASE_2"/>
    <property type="match status" value="1"/>
</dbReference>
<dbReference type="InterPro" id="IPR015892">
    <property type="entry name" value="Carbonic_anhydrase_CS"/>
</dbReference>
<evidence type="ECO:0000313" key="11">
    <source>
        <dbReference type="EMBL" id="SEH00245.1"/>
    </source>
</evidence>
<feature type="binding site" evidence="8">
    <location>
        <position position="96"/>
    </location>
    <ligand>
        <name>Zn(2+)</name>
        <dbReference type="ChEBI" id="CHEBI:29105"/>
    </ligand>
</feature>
<protein>
    <recommendedName>
        <fullName evidence="2 9">Carbonic anhydrase</fullName>
        <ecNumber evidence="2 9">4.2.1.1</ecNumber>
    </recommendedName>
    <alternativeName>
        <fullName evidence="9">Carbonate dehydratase</fullName>
    </alternativeName>
</protein>
<dbReference type="GO" id="GO:0008270">
    <property type="term" value="F:zinc ion binding"/>
    <property type="evidence" value="ECO:0007669"/>
    <property type="project" value="UniProtKB-UniRule"/>
</dbReference>
<dbReference type="Gene3D" id="3.40.1050.10">
    <property type="entry name" value="Carbonic anhydrase"/>
    <property type="match status" value="1"/>
</dbReference>
<comment type="catalytic activity">
    <reaction evidence="7 9">
        <text>hydrogencarbonate + H(+) = CO2 + H2O</text>
        <dbReference type="Rhea" id="RHEA:10748"/>
        <dbReference type="ChEBI" id="CHEBI:15377"/>
        <dbReference type="ChEBI" id="CHEBI:15378"/>
        <dbReference type="ChEBI" id="CHEBI:16526"/>
        <dbReference type="ChEBI" id="CHEBI:17544"/>
        <dbReference type="EC" id="4.2.1.1"/>
    </reaction>
</comment>
<dbReference type="PROSITE" id="PS00704">
    <property type="entry name" value="PROK_CO2_ANHYDRASE_1"/>
    <property type="match status" value="1"/>
</dbReference>
<evidence type="ECO:0000256" key="8">
    <source>
        <dbReference type="PIRSR" id="PIRSR601765-1"/>
    </source>
</evidence>
<proteinExistence type="inferred from homology"/>
<feature type="binding site" evidence="8">
    <location>
        <position position="39"/>
    </location>
    <ligand>
        <name>Zn(2+)</name>
        <dbReference type="ChEBI" id="CHEBI:29105"/>
    </ligand>
</feature>
<evidence type="ECO:0000313" key="12">
    <source>
        <dbReference type="Proteomes" id="UP000236732"/>
    </source>
</evidence>
<dbReference type="InterPro" id="IPR001765">
    <property type="entry name" value="Carbonic_anhydrase"/>
</dbReference>
<gene>
    <name evidence="11" type="ORF">SAMN05444920_115224</name>
</gene>
<comment type="function">
    <text evidence="9">Reversible hydration of carbon dioxide.</text>
</comment>
<keyword evidence="3 8" id="KW-0479">Metal-binding</keyword>
<evidence type="ECO:0000256" key="4">
    <source>
        <dbReference type="ARBA" id="ARBA00022833"/>
    </source>
</evidence>
<dbReference type="Proteomes" id="UP000236732">
    <property type="component" value="Unassembled WGS sequence"/>
</dbReference>
<dbReference type="PANTHER" id="PTHR11002">
    <property type="entry name" value="CARBONIC ANHYDRASE"/>
    <property type="match status" value="1"/>
</dbReference>
<reference evidence="11 12" key="1">
    <citation type="submission" date="2016-10" db="EMBL/GenBank/DDBJ databases">
        <authorList>
            <person name="de Groot N.N."/>
        </authorList>
    </citation>
    <scope>NUCLEOTIDE SEQUENCE [LARGE SCALE GENOMIC DNA]</scope>
    <source>
        <strain evidence="11 12">CGMCC 4.7037</strain>
    </source>
</reference>
<evidence type="ECO:0000256" key="7">
    <source>
        <dbReference type="ARBA" id="ARBA00048348"/>
    </source>
</evidence>
<dbReference type="Pfam" id="PF00484">
    <property type="entry name" value="Pro_CA"/>
    <property type="match status" value="1"/>
</dbReference>
<dbReference type="RefSeq" id="WP_200824558.1">
    <property type="nucleotide sequence ID" value="NZ_FNVT01000015.1"/>
</dbReference>
<accession>A0A1H6ETI9</accession>
<dbReference type="SUPFAM" id="SSF53056">
    <property type="entry name" value="beta-carbonic anhydrase, cab"/>
    <property type="match status" value="1"/>
</dbReference>
<comment type="similarity">
    <text evidence="1 9">Belongs to the beta-class carbonic anhydrase family.</text>
</comment>
<evidence type="ECO:0000256" key="1">
    <source>
        <dbReference type="ARBA" id="ARBA00006217"/>
    </source>
</evidence>
<dbReference type="AlphaFoldDB" id="A0A1H6ETI9"/>
<keyword evidence="12" id="KW-1185">Reference proteome</keyword>
<keyword evidence="5 9" id="KW-0456">Lyase</keyword>
<evidence type="ECO:0000256" key="5">
    <source>
        <dbReference type="ARBA" id="ARBA00023239"/>
    </source>
</evidence>
<name>A0A1H6ETI9_9ACTN</name>
<comment type="function">
    <text evidence="6">Catalyzes the reversible hydration of carbon dioxide to form bicarbonate.</text>
</comment>
<evidence type="ECO:0000256" key="10">
    <source>
        <dbReference type="SAM" id="MobiDB-lite"/>
    </source>
</evidence>
<evidence type="ECO:0000256" key="6">
    <source>
        <dbReference type="ARBA" id="ARBA00024993"/>
    </source>
</evidence>
<organism evidence="11 12">
    <name type="scientific">Nonomuraea solani</name>
    <dbReference type="NCBI Taxonomy" id="1144553"/>
    <lineage>
        <taxon>Bacteria</taxon>
        <taxon>Bacillati</taxon>
        <taxon>Actinomycetota</taxon>
        <taxon>Actinomycetes</taxon>
        <taxon>Streptosporangiales</taxon>
        <taxon>Streptosporangiaceae</taxon>
        <taxon>Nonomuraea</taxon>
    </lineage>
</organism>
<dbReference type="EC" id="4.2.1.1" evidence="2 9"/>
<dbReference type="GO" id="GO:0015976">
    <property type="term" value="P:carbon utilization"/>
    <property type="evidence" value="ECO:0007669"/>
    <property type="project" value="InterPro"/>
</dbReference>